<reference evidence="14 15" key="1">
    <citation type="submission" date="2019-02" db="EMBL/GenBank/DDBJ databases">
        <authorList>
            <person name="Khodamoradi S."/>
            <person name="Hahnke R.L."/>
            <person name="Kaempfer P."/>
            <person name="Schumann P."/>
            <person name="Rohde M."/>
            <person name="Steinert M."/>
            <person name="Luzhetskyy A."/>
            <person name="Wink J."/>
            <person name="Ruckert C."/>
        </authorList>
    </citation>
    <scope>NUCLEOTIDE SEQUENCE [LARGE SCALE GENOMIC DNA]</scope>
    <source>
        <strain evidence="14 15">M2</strain>
    </source>
</reference>
<evidence type="ECO:0000259" key="13">
    <source>
        <dbReference type="Pfam" id="PF01435"/>
    </source>
</evidence>
<organism evidence="14 15">
    <name type="scientific">Streptomonospora litoralis</name>
    <dbReference type="NCBI Taxonomy" id="2498135"/>
    <lineage>
        <taxon>Bacteria</taxon>
        <taxon>Bacillati</taxon>
        <taxon>Actinomycetota</taxon>
        <taxon>Actinomycetes</taxon>
        <taxon>Streptosporangiales</taxon>
        <taxon>Nocardiopsidaceae</taxon>
        <taxon>Streptomonospora</taxon>
    </lineage>
</organism>
<evidence type="ECO:0000313" key="15">
    <source>
        <dbReference type="Proteomes" id="UP000292235"/>
    </source>
</evidence>
<dbReference type="Proteomes" id="UP000292235">
    <property type="component" value="Chromosome"/>
</dbReference>
<evidence type="ECO:0000256" key="4">
    <source>
        <dbReference type="ARBA" id="ARBA00022723"/>
    </source>
</evidence>
<keyword evidence="15" id="KW-1185">Reference proteome</keyword>
<dbReference type="CDD" id="cd07325">
    <property type="entry name" value="M48_Ste24p_like"/>
    <property type="match status" value="1"/>
</dbReference>
<name>A0A4P6PZ03_9ACTN</name>
<dbReference type="PANTHER" id="PTHR43221:SF2">
    <property type="entry name" value="PROTEASE HTPX HOMOLOG"/>
    <property type="match status" value="1"/>
</dbReference>
<dbReference type="PANTHER" id="PTHR43221">
    <property type="entry name" value="PROTEASE HTPX"/>
    <property type="match status" value="1"/>
</dbReference>
<evidence type="ECO:0000256" key="3">
    <source>
        <dbReference type="ARBA" id="ARBA00022692"/>
    </source>
</evidence>
<keyword evidence="4" id="KW-0479">Metal-binding</keyword>
<dbReference type="InterPro" id="IPR050083">
    <property type="entry name" value="HtpX_protease"/>
</dbReference>
<comment type="cofactor">
    <cofactor evidence="10">
        <name>Zn(2+)</name>
        <dbReference type="ChEBI" id="CHEBI:29105"/>
    </cofactor>
    <text evidence="10">Binds 1 zinc ion per subunit.</text>
</comment>
<evidence type="ECO:0000313" key="14">
    <source>
        <dbReference type="EMBL" id="QBI52121.1"/>
    </source>
</evidence>
<dbReference type="GO" id="GO:0046872">
    <property type="term" value="F:metal ion binding"/>
    <property type="evidence" value="ECO:0007669"/>
    <property type="project" value="UniProtKB-KW"/>
</dbReference>
<keyword evidence="9 12" id="KW-0472">Membrane</keyword>
<feature type="transmembrane region" description="Helical" evidence="12">
    <location>
        <begin position="89"/>
        <end position="110"/>
    </location>
</feature>
<dbReference type="Pfam" id="PF01435">
    <property type="entry name" value="Peptidase_M48"/>
    <property type="match status" value="1"/>
</dbReference>
<keyword evidence="6 10" id="KW-0862">Zinc</keyword>
<keyword evidence="7 12" id="KW-1133">Transmembrane helix</keyword>
<keyword evidence="8 10" id="KW-0482">Metalloprotease</keyword>
<keyword evidence="1" id="KW-1003">Cell membrane</keyword>
<evidence type="ECO:0000256" key="6">
    <source>
        <dbReference type="ARBA" id="ARBA00022833"/>
    </source>
</evidence>
<keyword evidence="5 10" id="KW-0378">Hydrolase</keyword>
<feature type="transmembrane region" description="Helical" evidence="12">
    <location>
        <begin position="116"/>
        <end position="139"/>
    </location>
</feature>
<gene>
    <name evidence="14" type="primary">htpX</name>
    <name evidence="14" type="ORF">EKD16_01520</name>
</gene>
<comment type="similarity">
    <text evidence="10">Belongs to the peptidase M48 family.</text>
</comment>
<feature type="domain" description="Peptidase M48" evidence="13">
    <location>
        <begin position="154"/>
        <end position="235"/>
    </location>
</feature>
<dbReference type="InterPro" id="IPR001915">
    <property type="entry name" value="Peptidase_M48"/>
</dbReference>
<sequence>MTQKAASDGGQHRMPPPRTATRAVPPRSARTRTPAPLSRRQQPRALRAAPAASHRAPTRPVTHAAGSVPRLGGGPPTEPPPVCRHPWEWPLTAAALLVTAVVLAAAGHTLSTAEGAALWGAGILFAGVPGTCWAASGLLQARQRAHSVRISPTQFPEAEHAIRRLSAQMGLECTPEAYVCQDGGRLRSWAGSHGPRRYIVVSSDLFEIGGRLRDPDALRFVVAHQLGHIAAGHTSFWLRTGTAAGRLVPVLGSSLSRAREYTADNYAHAHCPEGAHAIRLLVGGKHLYAQVNMSEMAERARTDRGPFLFLYNLLSSRPASTRRMAAIRDRTRAGRVFL</sequence>
<evidence type="ECO:0000256" key="11">
    <source>
        <dbReference type="SAM" id="MobiDB-lite"/>
    </source>
</evidence>
<evidence type="ECO:0000256" key="12">
    <source>
        <dbReference type="SAM" id="Phobius"/>
    </source>
</evidence>
<dbReference type="EMBL" id="CP036455">
    <property type="protein sequence ID" value="QBI52121.1"/>
    <property type="molecule type" value="Genomic_DNA"/>
</dbReference>
<dbReference type="Gene3D" id="3.30.2010.10">
    <property type="entry name" value="Metalloproteases ('zincins'), catalytic domain"/>
    <property type="match status" value="1"/>
</dbReference>
<keyword evidence="3 12" id="KW-0812">Transmembrane</keyword>
<dbReference type="KEGG" id="strr:EKD16_01520"/>
<feature type="region of interest" description="Disordered" evidence="11">
    <location>
        <begin position="1"/>
        <end position="82"/>
    </location>
</feature>
<accession>A0A4P6PZ03</accession>
<evidence type="ECO:0000256" key="9">
    <source>
        <dbReference type="ARBA" id="ARBA00023136"/>
    </source>
</evidence>
<evidence type="ECO:0000256" key="5">
    <source>
        <dbReference type="ARBA" id="ARBA00022801"/>
    </source>
</evidence>
<evidence type="ECO:0000256" key="7">
    <source>
        <dbReference type="ARBA" id="ARBA00022989"/>
    </source>
</evidence>
<keyword evidence="2 10" id="KW-0645">Protease</keyword>
<dbReference type="GO" id="GO:0006508">
    <property type="term" value="P:proteolysis"/>
    <property type="evidence" value="ECO:0007669"/>
    <property type="project" value="UniProtKB-KW"/>
</dbReference>
<feature type="compositionally biased region" description="Low complexity" evidence="11">
    <location>
        <begin position="19"/>
        <end position="60"/>
    </location>
</feature>
<evidence type="ECO:0000256" key="10">
    <source>
        <dbReference type="RuleBase" id="RU003983"/>
    </source>
</evidence>
<evidence type="ECO:0000256" key="2">
    <source>
        <dbReference type="ARBA" id="ARBA00022670"/>
    </source>
</evidence>
<protein>
    <submittedName>
        <fullName evidence="14">Protease HtpX</fullName>
    </submittedName>
</protein>
<dbReference type="AlphaFoldDB" id="A0A4P6PZ03"/>
<dbReference type="GO" id="GO:0004222">
    <property type="term" value="F:metalloendopeptidase activity"/>
    <property type="evidence" value="ECO:0007669"/>
    <property type="project" value="InterPro"/>
</dbReference>
<evidence type="ECO:0000256" key="8">
    <source>
        <dbReference type="ARBA" id="ARBA00023049"/>
    </source>
</evidence>
<evidence type="ECO:0000256" key="1">
    <source>
        <dbReference type="ARBA" id="ARBA00022475"/>
    </source>
</evidence>
<proteinExistence type="inferred from homology"/>
<dbReference type="RefSeq" id="WP_242677191.1">
    <property type="nucleotide sequence ID" value="NZ_CP036455.1"/>
</dbReference>